<accession>A0A917TA60</accession>
<keyword evidence="5" id="KW-0046">Antibiotic resistance</keyword>
<evidence type="ECO:0000256" key="5">
    <source>
        <dbReference type="ARBA" id="ARBA00023251"/>
    </source>
</evidence>
<dbReference type="InterPro" id="IPR000412">
    <property type="entry name" value="ABC_2_transport"/>
</dbReference>
<reference evidence="8" key="1">
    <citation type="journal article" date="2014" name="Int. J. Syst. Evol. Microbiol.">
        <title>Complete genome sequence of Corynebacterium casei LMG S-19264T (=DSM 44701T), isolated from a smear-ripened cheese.</title>
        <authorList>
            <consortium name="US DOE Joint Genome Institute (JGI-PGF)"/>
            <person name="Walter F."/>
            <person name="Albersmeier A."/>
            <person name="Kalinowski J."/>
            <person name="Ruckert C."/>
        </authorList>
    </citation>
    <scope>NUCLEOTIDE SEQUENCE</scope>
    <source>
        <strain evidence="8">CGMCC 4.7308</strain>
    </source>
</reference>
<comment type="caution">
    <text evidence="8">The sequence shown here is derived from an EMBL/GenBank/DDBJ whole genome shotgun (WGS) entry which is preliminary data.</text>
</comment>
<keyword evidence="6" id="KW-1003">Cell membrane</keyword>
<gene>
    <name evidence="8" type="ORF">GCM10011594_38530</name>
</gene>
<dbReference type="InterPro" id="IPR013525">
    <property type="entry name" value="ABC2_TM"/>
</dbReference>
<protein>
    <recommendedName>
        <fullName evidence="6">Transport permease protein</fullName>
    </recommendedName>
</protein>
<evidence type="ECO:0000256" key="2">
    <source>
        <dbReference type="ARBA" id="ARBA00022692"/>
    </source>
</evidence>
<dbReference type="EMBL" id="BMNA01000013">
    <property type="protein sequence ID" value="GGM14836.1"/>
    <property type="molecule type" value="Genomic_DNA"/>
</dbReference>
<dbReference type="RefSeq" id="WP_188944447.1">
    <property type="nucleotide sequence ID" value="NZ_BMNA01000013.1"/>
</dbReference>
<evidence type="ECO:0000313" key="8">
    <source>
        <dbReference type="EMBL" id="GGM14836.1"/>
    </source>
</evidence>
<feature type="transmembrane region" description="Helical" evidence="6">
    <location>
        <begin position="170"/>
        <end position="192"/>
    </location>
</feature>
<keyword evidence="3 6" id="KW-1133">Transmembrane helix</keyword>
<reference evidence="8" key="2">
    <citation type="submission" date="2020-09" db="EMBL/GenBank/DDBJ databases">
        <authorList>
            <person name="Sun Q."/>
            <person name="Zhou Y."/>
        </authorList>
    </citation>
    <scope>NUCLEOTIDE SEQUENCE</scope>
    <source>
        <strain evidence="8">CGMCC 4.7308</strain>
    </source>
</reference>
<comment type="subcellular location">
    <subcellularLocation>
        <location evidence="6">Cell membrane</location>
        <topology evidence="6">Multi-pass membrane protein</topology>
    </subcellularLocation>
    <subcellularLocation>
        <location evidence="1">Membrane</location>
        <topology evidence="1">Multi-pass membrane protein</topology>
    </subcellularLocation>
</comment>
<dbReference type="Proteomes" id="UP000655208">
    <property type="component" value="Unassembled WGS sequence"/>
</dbReference>
<dbReference type="GO" id="GO:0046677">
    <property type="term" value="P:response to antibiotic"/>
    <property type="evidence" value="ECO:0007669"/>
    <property type="project" value="UniProtKB-KW"/>
</dbReference>
<feature type="transmembrane region" description="Helical" evidence="6">
    <location>
        <begin position="136"/>
        <end position="164"/>
    </location>
</feature>
<keyword evidence="6" id="KW-0813">Transport</keyword>
<dbReference type="InterPro" id="IPR051784">
    <property type="entry name" value="Nod_factor_ABC_transporter"/>
</dbReference>
<evidence type="ECO:0000259" key="7">
    <source>
        <dbReference type="PROSITE" id="PS51012"/>
    </source>
</evidence>
<dbReference type="InterPro" id="IPR047817">
    <property type="entry name" value="ABC2_TM_bact-type"/>
</dbReference>
<evidence type="ECO:0000256" key="6">
    <source>
        <dbReference type="RuleBase" id="RU361157"/>
    </source>
</evidence>
<evidence type="ECO:0000256" key="4">
    <source>
        <dbReference type="ARBA" id="ARBA00023136"/>
    </source>
</evidence>
<keyword evidence="9" id="KW-1185">Reference proteome</keyword>
<dbReference type="PANTHER" id="PTHR43229:SF2">
    <property type="entry name" value="NODULATION PROTEIN J"/>
    <property type="match status" value="1"/>
</dbReference>
<dbReference type="GO" id="GO:0140359">
    <property type="term" value="F:ABC-type transporter activity"/>
    <property type="evidence" value="ECO:0007669"/>
    <property type="project" value="InterPro"/>
</dbReference>
<dbReference type="Pfam" id="PF01061">
    <property type="entry name" value="ABC2_membrane"/>
    <property type="match status" value="1"/>
</dbReference>
<dbReference type="PIRSF" id="PIRSF006648">
    <property type="entry name" value="DrrB"/>
    <property type="match status" value="1"/>
</dbReference>
<dbReference type="PANTHER" id="PTHR43229">
    <property type="entry name" value="NODULATION PROTEIN J"/>
    <property type="match status" value="1"/>
</dbReference>
<feature type="transmembrane region" description="Helical" evidence="6">
    <location>
        <begin position="41"/>
        <end position="63"/>
    </location>
</feature>
<feature type="transmembrane region" description="Helical" evidence="6">
    <location>
        <begin position="204"/>
        <end position="222"/>
    </location>
</feature>
<name>A0A917TA60_9ACTN</name>
<sequence length="290" mass="30025">MSSLSVPPPIPFRAPTVGPLRSGWVFVRRSARHSLRNVETLLMGLMLPVVLMLLFTFVFGGAFDIGPAGPVGSVGSVGPVGSGAGHRELYATYVTPGIVLLCAGFGAAGTAVEVAQDLSTGWVDRLRTLPVRSAGVVTGAVVASLVRNLLATGVVVGVGLLVGFRPTAGVLHWLAAVGLIALFVLAITWLYAAIGLVAGSPQAASAYGFVLLFLPYLSSAFVPTSTMPAVLSWIADHQPVTPVIDTLRALLTGAPARAGSGWVAVLWCVGISVAAALWAGWLFRHRAGRR</sequence>
<proteinExistence type="inferred from homology"/>
<dbReference type="PROSITE" id="PS51012">
    <property type="entry name" value="ABC_TM2"/>
    <property type="match status" value="1"/>
</dbReference>
<keyword evidence="4 6" id="KW-0472">Membrane</keyword>
<evidence type="ECO:0000256" key="3">
    <source>
        <dbReference type="ARBA" id="ARBA00022989"/>
    </source>
</evidence>
<organism evidence="8 9">
    <name type="scientific">Nakamurella endophytica</name>
    <dbReference type="NCBI Taxonomy" id="1748367"/>
    <lineage>
        <taxon>Bacteria</taxon>
        <taxon>Bacillati</taxon>
        <taxon>Actinomycetota</taxon>
        <taxon>Actinomycetes</taxon>
        <taxon>Nakamurellales</taxon>
        <taxon>Nakamurellaceae</taxon>
        <taxon>Nakamurella</taxon>
    </lineage>
</organism>
<evidence type="ECO:0000256" key="1">
    <source>
        <dbReference type="ARBA" id="ARBA00004141"/>
    </source>
</evidence>
<keyword evidence="2 6" id="KW-0812">Transmembrane</keyword>
<dbReference type="AlphaFoldDB" id="A0A917TA60"/>
<feature type="domain" description="ABC transmembrane type-2" evidence="7">
    <location>
        <begin position="39"/>
        <end position="286"/>
    </location>
</feature>
<feature type="transmembrane region" description="Helical" evidence="6">
    <location>
        <begin position="261"/>
        <end position="283"/>
    </location>
</feature>
<evidence type="ECO:0000313" key="9">
    <source>
        <dbReference type="Proteomes" id="UP000655208"/>
    </source>
</evidence>
<feature type="transmembrane region" description="Helical" evidence="6">
    <location>
        <begin position="93"/>
        <end position="115"/>
    </location>
</feature>
<comment type="similarity">
    <text evidence="6">Belongs to the ABC-2 integral membrane protein family.</text>
</comment>
<dbReference type="GO" id="GO:0043190">
    <property type="term" value="C:ATP-binding cassette (ABC) transporter complex"/>
    <property type="evidence" value="ECO:0007669"/>
    <property type="project" value="InterPro"/>
</dbReference>